<dbReference type="Gene3D" id="3.40.630.30">
    <property type="match status" value="1"/>
</dbReference>
<dbReference type="RefSeq" id="WP_177223637.1">
    <property type="nucleotide sequence ID" value="NZ_DUQN01000138.1"/>
</dbReference>
<name>A0A1G4G4N8_9BACT</name>
<keyword evidence="2" id="KW-1185">Reference proteome</keyword>
<proteinExistence type="predicted"/>
<organism evidence="1 2">
    <name type="scientific">Petrimonas mucosa</name>
    <dbReference type="NCBI Taxonomy" id="1642646"/>
    <lineage>
        <taxon>Bacteria</taxon>
        <taxon>Pseudomonadati</taxon>
        <taxon>Bacteroidota</taxon>
        <taxon>Bacteroidia</taxon>
        <taxon>Bacteroidales</taxon>
        <taxon>Dysgonomonadaceae</taxon>
        <taxon>Petrimonas</taxon>
    </lineage>
</organism>
<sequence>MGKVIIGECGDVIIRELMDSDLEKMALYANNERVSINLRDGFPKPFTIENARNFKKMVDTQNPKTYFAIEYMNEYVGNISLTPGTDVYRILALKKTRPIKNGGLMTRAQ</sequence>
<dbReference type="SUPFAM" id="SSF55729">
    <property type="entry name" value="Acyl-CoA N-acyltransferases (Nat)"/>
    <property type="match status" value="1"/>
</dbReference>
<dbReference type="InterPro" id="IPR016181">
    <property type="entry name" value="Acyl_CoA_acyltransferase"/>
</dbReference>
<dbReference type="EMBL" id="LT608328">
    <property type="protein sequence ID" value="SCM55803.1"/>
    <property type="molecule type" value="Genomic_DNA"/>
</dbReference>
<accession>A0A1G4G4N8</accession>
<gene>
    <name evidence="1" type="ORF">ING2E5A_0579</name>
</gene>
<evidence type="ECO:0000313" key="2">
    <source>
        <dbReference type="Proteomes" id="UP000178485"/>
    </source>
</evidence>
<dbReference type="Proteomes" id="UP000178485">
    <property type="component" value="Chromosome i"/>
</dbReference>
<keyword evidence="1" id="KW-0808">Transferase</keyword>
<dbReference type="AlphaFoldDB" id="A0A1G4G4N8"/>
<dbReference type="KEGG" id="pmuc:ING2E5A_0579"/>
<evidence type="ECO:0000313" key="1">
    <source>
        <dbReference type="EMBL" id="SCM55803.1"/>
    </source>
</evidence>
<protein>
    <submittedName>
        <fullName evidence="1">Putative ribosomal N-acetyltransferase YdaF</fullName>
    </submittedName>
</protein>
<reference evidence="1 2" key="1">
    <citation type="submission" date="2016-08" db="EMBL/GenBank/DDBJ databases">
        <authorList>
            <person name="Seilhamer J.J."/>
        </authorList>
    </citation>
    <scope>NUCLEOTIDE SEQUENCE [LARGE SCALE GENOMIC DNA]</scope>
    <source>
        <strain evidence="1">ING2-E5A</strain>
    </source>
</reference>
<dbReference type="GO" id="GO:0016740">
    <property type="term" value="F:transferase activity"/>
    <property type="evidence" value="ECO:0007669"/>
    <property type="project" value="UniProtKB-KW"/>
</dbReference>
<dbReference type="STRING" id="1642646.ING2E5A_0579"/>